<dbReference type="EMBL" id="BQNB010010737">
    <property type="protein sequence ID" value="GJS81283.1"/>
    <property type="molecule type" value="Genomic_DNA"/>
</dbReference>
<keyword evidence="4" id="KW-1185">Reference proteome</keyword>
<dbReference type="InterPro" id="IPR043502">
    <property type="entry name" value="DNA/RNA_pol_sf"/>
</dbReference>
<accession>A0ABQ4YTT2</accession>
<protein>
    <submittedName>
        <fullName evidence="3">Retrovirus-related pol polyprotein from transposon TNT 1-94</fullName>
    </submittedName>
</protein>
<name>A0ABQ4YTT2_9ASTR</name>
<sequence length="397" mass="45404">MQEGVLDLQQKDQANNGNNERLMLNQAASTSAKPPIKNDWDLLFQPIFDEYFKPPSAVSTPISATTLLPPDKTRASSSSTSIDKDAPSLNPFSPLDTISAESSSRIVDTSNMKTFQQPLIYTKRWTKDHPFTTIIGYPSKPVSIRRQLSTDALWCYVYTFLAKEELKNYKEAMIESMKLDEYGGVLKNKARLVAKGYHQEEGINFEESFAPVARIEAIRIFLAYVVHKNMVVFQMDVKTEFLNEILKEEVYVSQPKVVNQDHLNHVFRLKKALYGLKQAPRAWYDLLSKFLLSQKFIIGVVDPTLFTRKEGNDLILVQIYVDDIVFASTNPIFCDKFANQMRKCFKMSMMGQMSFFLRLRISQSPRGIFINQSKHALEMLKKYGLDQCDVVDIPMVG</sequence>
<organism evidence="3 4">
    <name type="scientific">Tanacetum coccineum</name>
    <dbReference type="NCBI Taxonomy" id="301880"/>
    <lineage>
        <taxon>Eukaryota</taxon>
        <taxon>Viridiplantae</taxon>
        <taxon>Streptophyta</taxon>
        <taxon>Embryophyta</taxon>
        <taxon>Tracheophyta</taxon>
        <taxon>Spermatophyta</taxon>
        <taxon>Magnoliopsida</taxon>
        <taxon>eudicotyledons</taxon>
        <taxon>Gunneridae</taxon>
        <taxon>Pentapetalae</taxon>
        <taxon>asterids</taxon>
        <taxon>campanulids</taxon>
        <taxon>Asterales</taxon>
        <taxon>Asteraceae</taxon>
        <taxon>Asteroideae</taxon>
        <taxon>Anthemideae</taxon>
        <taxon>Anthemidinae</taxon>
        <taxon>Tanacetum</taxon>
    </lineage>
</organism>
<feature type="region of interest" description="Disordered" evidence="1">
    <location>
        <begin position="62"/>
        <end position="87"/>
    </location>
</feature>
<proteinExistence type="predicted"/>
<evidence type="ECO:0000313" key="4">
    <source>
        <dbReference type="Proteomes" id="UP001151760"/>
    </source>
</evidence>
<evidence type="ECO:0000259" key="2">
    <source>
        <dbReference type="Pfam" id="PF07727"/>
    </source>
</evidence>
<gene>
    <name evidence="3" type="ORF">Tco_0747824</name>
</gene>
<evidence type="ECO:0000256" key="1">
    <source>
        <dbReference type="SAM" id="MobiDB-lite"/>
    </source>
</evidence>
<comment type="caution">
    <text evidence="3">The sequence shown here is derived from an EMBL/GenBank/DDBJ whole genome shotgun (WGS) entry which is preliminary data.</text>
</comment>
<dbReference type="SUPFAM" id="SSF56672">
    <property type="entry name" value="DNA/RNA polymerases"/>
    <property type="match status" value="1"/>
</dbReference>
<dbReference type="Pfam" id="PF07727">
    <property type="entry name" value="RVT_2"/>
    <property type="match status" value="1"/>
</dbReference>
<evidence type="ECO:0000313" key="3">
    <source>
        <dbReference type="EMBL" id="GJS81283.1"/>
    </source>
</evidence>
<reference evidence="3" key="1">
    <citation type="journal article" date="2022" name="Int. J. Mol. Sci.">
        <title>Draft Genome of Tanacetum Coccineum: Genomic Comparison of Closely Related Tanacetum-Family Plants.</title>
        <authorList>
            <person name="Yamashiro T."/>
            <person name="Shiraishi A."/>
            <person name="Nakayama K."/>
            <person name="Satake H."/>
        </authorList>
    </citation>
    <scope>NUCLEOTIDE SEQUENCE</scope>
</reference>
<feature type="domain" description="Reverse transcriptase Ty1/copia-type" evidence="2">
    <location>
        <begin position="178"/>
        <end position="396"/>
    </location>
</feature>
<dbReference type="InterPro" id="IPR013103">
    <property type="entry name" value="RVT_2"/>
</dbReference>
<reference evidence="3" key="2">
    <citation type="submission" date="2022-01" db="EMBL/GenBank/DDBJ databases">
        <authorList>
            <person name="Yamashiro T."/>
            <person name="Shiraishi A."/>
            <person name="Satake H."/>
            <person name="Nakayama K."/>
        </authorList>
    </citation>
    <scope>NUCLEOTIDE SEQUENCE</scope>
</reference>
<dbReference type="Proteomes" id="UP001151760">
    <property type="component" value="Unassembled WGS sequence"/>
</dbReference>